<evidence type="ECO:0000313" key="7">
    <source>
        <dbReference type="EMBL" id="MCI3273492.1"/>
    </source>
</evidence>
<evidence type="ECO:0000256" key="5">
    <source>
        <dbReference type="ARBA" id="ARBA00022898"/>
    </source>
</evidence>
<dbReference type="PANTHER" id="PTHR46383">
    <property type="entry name" value="ASPARTATE AMINOTRANSFERASE"/>
    <property type="match status" value="1"/>
</dbReference>
<protein>
    <submittedName>
        <fullName evidence="7">Aminotransferase class I/II-fold pyridoxal phosphate-dependent enzyme</fullName>
    </submittedName>
</protein>
<keyword evidence="8" id="KW-1185">Reference proteome</keyword>
<dbReference type="EMBL" id="JALDAY010000006">
    <property type="protein sequence ID" value="MCI3273492.1"/>
    <property type="molecule type" value="Genomic_DNA"/>
</dbReference>
<dbReference type="InterPro" id="IPR004839">
    <property type="entry name" value="Aminotransferase_I/II_large"/>
</dbReference>
<keyword evidence="3 7" id="KW-0032">Aminotransferase</keyword>
<evidence type="ECO:0000256" key="3">
    <source>
        <dbReference type="ARBA" id="ARBA00022576"/>
    </source>
</evidence>
<comment type="similarity">
    <text evidence="2">Belongs to the class-I pyridoxal-phosphate-dependent aminotransferase family.</text>
</comment>
<gene>
    <name evidence="7" type="ORF">MQP27_20550</name>
</gene>
<feature type="domain" description="Aminotransferase class I/classII large" evidence="6">
    <location>
        <begin position="37"/>
        <end position="382"/>
    </location>
</feature>
<evidence type="ECO:0000259" key="6">
    <source>
        <dbReference type="Pfam" id="PF00155"/>
    </source>
</evidence>
<dbReference type="RefSeq" id="WP_242766752.1">
    <property type="nucleotide sequence ID" value="NZ_JALDAY010000006.1"/>
</dbReference>
<dbReference type="PANTHER" id="PTHR46383:SF1">
    <property type="entry name" value="ASPARTATE AMINOTRANSFERASE"/>
    <property type="match status" value="1"/>
</dbReference>
<evidence type="ECO:0000256" key="1">
    <source>
        <dbReference type="ARBA" id="ARBA00001933"/>
    </source>
</evidence>
<comment type="caution">
    <text evidence="7">The sequence shown here is derived from an EMBL/GenBank/DDBJ whole genome shotgun (WGS) entry which is preliminary data.</text>
</comment>
<evidence type="ECO:0000313" key="8">
    <source>
        <dbReference type="Proteomes" id="UP001165269"/>
    </source>
</evidence>
<evidence type="ECO:0000256" key="4">
    <source>
        <dbReference type="ARBA" id="ARBA00022679"/>
    </source>
</evidence>
<name>A0ABS9Y8D3_9ACTN</name>
<dbReference type="SUPFAM" id="SSF53383">
    <property type="entry name" value="PLP-dependent transferases"/>
    <property type="match status" value="1"/>
</dbReference>
<dbReference type="GO" id="GO:0008483">
    <property type="term" value="F:transaminase activity"/>
    <property type="evidence" value="ECO:0007669"/>
    <property type="project" value="UniProtKB-KW"/>
</dbReference>
<proteinExistence type="inferred from homology"/>
<keyword evidence="4" id="KW-0808">Transferase</keyword>
<dbReference type="InterPro" id="IPR015422">
    <property type="entry name" value="PyrdxlP-dep_Trfase_small"/>
</dbReference>
<comment type="cofactor">
    <cofactor evidence="1">
        <name>pyridoxal 5'-phosphate</name>
        <dbReference type="ChEBI" id="CHEBI:597326"/>
    </cofactor>
</comment>
<evidence type="ECO:0000256" key="2">
    <source>
        <dbReference type="ARBA" id="ARBA00007441"/>
    </source>
</evidence>
<dbReference type="CDD" id="cd00609">
    <property type="entry name" value="AAT_like"/>
    <property type="match status" value="1"/>
</dbReference>
<dbReference type="Gene3D" id="3.90.1150.10">
    <property type="entry name" value="Aspartate Aminotransferase, domain 1"/>
    <property type="match status" value="1"/>
</dbReference>
<dbReference type="InterPro" id="IPR015421">
    <property type="entry name" value="PyrdxlP-dep_Trfase_major"/>
</dbReference>
<organism evidence="7 8">
    <name type="scientific">Streptomyces cylindrosporus</name>
    <dbReference type="NCBI Taxonomy" id="2927583"/>
    <lineage>
        <taxon>Bacteria</taxon>
        <taxon>Bacillati</taxon>
        <taxon>Actinomycetota</taxon>
        <taxon>Actinomycetes</taxon>
        <taxon>Kitasatosporales</taxon>
        <taxon>Streptomycetaceae</taxon>
        <taxon>Streptomyces</taxon>
    </lineage>
</organism>
<dbReference type="Gene3D" id="3.40.640.10">
    <property type="entry name" value="Type I PLP-dependent aspartate aminotransferase-like (Major domain)"/>
    <property type="match status" value="1"/>
</dbReference>
<reference evidence="7" key="1">
    <citation type="submission" date="2022-03" db="EMBL/GenBank/DDBJ databases">
        <title>Streptomyces 7R015 and 7R016 isolated from Barleria lupulina in Thailand.</title>
        <authorList>
            <person name="Kanchanasin P."/>
            <person name="Phongsopitanun W."/>
            <person name="Tanasupawat S."/>
        </authorList>
    </citation>
    <scope>NUCLEOTIDE SEQUENCE</scope>
    <source>
        <strain evidence="7">7R015</strain>
    </source>
</reference>
<sequence>MPPTVTATQPPRFATAHAVARIAAASRRTQQPQSRGDLVSLAMGEPDFDTPAPVTEAAHAALRAGRTHYSPLLGEAALREALAEKLTGIAGTPADAADILITQGGTAGLAASILAVVNPGDRVVVPDPTYSLYADLVSMAGGVVVPVPLAPDLHWDLDRLADALTGARLFVFCNPVNPTGIVHSREELTTLAALLDGTDTIVISDEAYSDLDYTGRPFTSAISLDGLRERTVYCQTFSKSYAMTGWRVGYLWGPPALIQASARIHNTFNGSLNTAVQDAALAAVRHCAEDVARMRAAYQERGELMRKELAAIPGLTLSEPEGAFYQFPRYDIGLSSVEVVAALRTHGVAVRPGSEFGARGEGHLRLSYAASPQSITEGVRRLADGLAALR</sequence>
<accession>A0ABS9Y8D3</accession>
<dbReference type="InterPro" id="IPR050596">
    <property type="entry name" value="AspAT/PAT-like"/>
</dbReference>
<dbReference type="InterPro" id="IPR015424">
    <property type="entry name" value="PyrdxlP-dep_Trfase"/>
</dbReference>
<keyword evidence="5" id="KW-0663">Pyridoxal phosphate</keyword>
<dbReference type="Pfam" id="PF00155">
    <property type="entry name" value="Aminotran_1_2"/>
    <property type="match status" value="1"/>
</dbReference>
<dbReference type="Proteomes" id="UP001165269">
    <property type="component" value="Unassembled WGS sequence"/>
</dbReference>